<dbReference type="KEGG" id="mdx:BTO20_05865"/>
<evidence type="ECO:0000313" key="2">
    <source>
        <dbReference type="Proteomes" id="UP000195331"/>
    </source>
</evidence>
<keyword evidence="2" id="KW-1185">Reference proteome</keyword>
<dbReference type="RefSeq" id="WP_087074167.1">
    <property type="nucleotide sequence ID" value="NZ_CP020809.1"/>
</dbReference>
<organism evidence="1 2">
    <name type="scientific">Mycobacterium dioxanotrophicus</name>
    <dbReference type="NCBI Taxonomy" id="482462"/>
    <lineage>
        <taxon>Bacteria</taxon>
        <taxon>Bacillati</taxon>
        <taxon>Actinomycetota</taxon>
        <taxon>Actinomycetes</taxon>
        <taxon>Mycobacteriales</taxon>
        <taxon>Mycobacteriaceae</taxon>
        <taxon>Mycobacterium</taxon>
    </lineage>
</organism>
<sequence length="108" mass="12145">MKTITIDQINWPVAEQGDFNTEDCGAVFTVTEDEDGERFYAYGHVPEVQMLAEVTRYLNHMIPSGDFDDIDGTGVEHVYAKFVDHNAERFSWCTAETSGAFPLTVVSF</sequence>
<protein>
    <submittedName>
        <fullName evidence="1">Uncharacterized protein</fullName>
    </submittedName>
</protein>
<dbReference type="Proteomes" id="UP000195331">
    <property type="component" value="Chromosome"/>
</dbReference>
<reference evidence="1 2" key="1">
    <citation type="submission" date="2017-04" db="EMBL/GenBank/DDBJ databases">
        <title>Whole Genome Sequence of 1,4-Dioxane Degrading Bacterium Mycobacterium dioxanotrophicus PH-06.</title>
        <authorList>
            <person name="He Y."/>
        </authorList>
    </citation>
    <scope>NUCLEOTIDE SEQUENCE [LARGE SCALE GENOMIC DNA]</scope>
    <source>
        <strain evidence="1 2">PH-06</strain>
    </source>
</reference>
<name>A0A1Y0BZ67_9MYCO</name>
<evidence type="ECO:0000313" key="1">
    <source>
        <dbReference type="EMBL" id="ART68175.1"/>
    </source>
</evidence>
<proteinExistence type="predicted"/>
<gene>
    <name evidence="1" type="ORF">BTO20_05865</name>
</gene>
<accession>A0A1Y0BZ67</accession>
<dbReference type="OrthoDB" id="5145820at2"/>
<dbReference type="AlphaFoldDB" id="A0A1Y0BZ67"/>
<dbReference type="EMBL" id="CP020809">
    <property type="protein sequence ID" value="ART68175.1"/>
    <property type="molecule type" value="Genomic_DNA"/>
</dbReference>